<comment type="caution">
    <text evidence="2">The sequence shown here is derived from an EMBL/GenBank/DDBJ whole genome shotgun (WGS) entry which is preliminary data.</text>
</comment>
<evidence type="ECO:0000313" key="3">
    <source>
        <dbReference type="Proteomes" id="UP000186781"/>
    </source>
</evidence>
<feature type="region of interest" description="Disordered" evidence="1">
    <location>
        <begin position="386"/>
        <end position="409"/>
    </location>
</feature>
<protein>
    <submittedName>
        <fullName evidence="2">Uncharacterized protein</fullName>
    </submittedName>
</protein>
<proteinExistence type="predicted"/>
<name>A0ABX3EWA3_ACTNA</name>
<gene>
    <name evidence="2" type="ORF">BKH13_13700</name>
</gene>
<reference evidence="2 3" key="1">
    <citation type="submission" date="2016-12" db="EMBL/GenBank/DDBJ databases">
        <title>Genomic comparison of strains in the 'Actinomyces naeslundii' group.</title>
        <authorList>
            <person name="Mughal S.R."/>
            <person name="Do T."/>
            <person name="Gilbert S.C."/>
            <person name="Witherden E.A."/>
            <person name="Didelot X."/>
            <person name="Beighton D."/>
        </authorList>
    </citation>
    <scope>NUCLEOTIDE SEQUENCE [LARGE SCALE GENOMIC DNA]</scope>
    <source>
        <strain evidence="2 3">WE6B-3</strain>
    </source>
</reference>
<dbReference type="RefSeq" id="WP_075410502.1">
    <property type="nucleotide sequence ID" value="NZ_MSKX01000052.1"/>
</dbReference>
<keyword evidence="3" id="KW-1185">Reference proteome</keyword>
<dbReference type="EMBL" id="MSKX01000052">
    <property type="protein sequence ID" value="OLO80191.1"/>
    <property type="molecule type" value="Genomic_DNA"/>
</dbReference>
<dbReference type="Proteomes" id="UP000186781">
    <property type="component" value="Unassembled WGS sequence"/>
</dbReference>
<accession>A0ABX3EWA3</accession>
<evidence type="ECO:0000256" key="1">
    <source>
        <dbReference type="SAM" id="MobiDB-lite"/>
    </source>
</evidence>
<evidence type="ECO:0000313" key="2">
    <source>
        <dbReference type="EMBL" id="OLO80191.1"/>
    </source>
</evidence>
<organism evidence="2 3">
    <name type="scientific">Actinomyces naeslundii</name>
    <dbReference type="NCBI Taxonomy" id="1655"/>
    <lineage>
        <taxon>Bacteria</taxon>
        <taxon>Bacillati</taxon>
        <taxon>Actinomycetota</taxon>
        <taxon>Actinomycetes</taxon>
        <taxon>Actinomycetales</taxon>
        <taxon>Actinomycetaceae</taxon>
        <taxon>Actinomyces</taxon>
    </lineage>
</organism>
<sequence length="409" mass="44493">MNEINRQIDDVMVKAGISDRGGWRVSSMDQPRYFQVVGESETGIVGFVGDSASGTCEVWCRRRGEEHAVPTVSVEEIAECLDMPLERASIAIAGMTAVVERGHASLSHYDGWTLVETSGGRLLPGLMTQRGVMVDIDRAERAGRLGLGKAAYTVDRDGDDVWAQPVDSGERIELERINTRWGSYVVLPGAETVTVEVHYAAWAAWSAQEPALGRVGPRESKDVHEWHPTGSFSVCMTDGEDDGVPAVRYQSGEWTTVVSIEDTELVNLVKGGHAYATGISVPAARYLIEADLIRQASQPGMSTSTAPEGLSQELVDLTEKIDSITDRFSIQVAYFDGTPYVWTEDESIIRLIEGAGGVVEAATPSGEVWREGLWAIHRSTEEDERVLDEVDRQRGAHPAAASSSLVETS</sequence>